<dbReference type="SUPFAM" id="SSF56925">
    <property type="entry name" value="OMPA-like"/>
    <property type="match status" value="1"/>
</dbReference>
<sequence length="235" mass="25654">MKKIVLVAAVVVAFTNLAFAEFGIFGNIRGSGNSSNFKDFASAPAPTLVGPSQKFSKQSPEEHGMTPGFGVFYEHSKLFGMSEKSYIGVNVSYNGIGEDRLGYSIEDSVYSIQHAQVTSNGYQIPITVYYKYKTSPKFALKAGAGVTYVFSKWELEYIESHIAGSASKTETILAPHVDLGIEWILGKVVTLGFDLSYALGGKSNNPYILLGYESVKLNRDFSGLYAGANLRFYIL</sequence>
<dbReference type="AlphaFoldDB" id="A0A0G3WGH9"/>
<feature type="chain" id="PRO_5005186146" evidence="1">
    <location>
        <begin position="21"/>
        <end position="235"/>
    </location>
</feature>
<dbReference type="STRING" id="1408281.Epro_0407"/>
<reference evidence="2 3" key="1">
    <citation type="submission" date="2014-09" db="EMBL/GenBank/DDBJ databases">
        <title>Complete genome sequence of Endomicrobium proavitum.</title>
        <authorList>
            <person name="Zheng H."/>
        </authorList>
    </citation>
    <scope>NUCLEOTIDE SEQUENCE [LARGE SCALE GENOMIC DNA]</scope>
    <source>
        <strain evidence="2 3">Rsa215</strain>
    </source>
</reference>
<dbReference type="RefSeq" id="WP_052570141.1">
    <property type="nucleotide sequence ID" value="NZ_CP009498.1"/>
</dbReference>
<feature type="signal peptide" evidence="1">
    <location>
        <begin position="1"/>
        <end position="20"/>
    </location>
</feature>
<evidence type="ECO:0000313" key="3">
    <source>
        <dbReference type="Proteomes" id="UP000035337"/>
    </source>
</evidence>
<evidence type="ECO:0000256" key="1">
    <source>
        <dbReference type="SAM" id="SignalP"/>
    </source>
</evidence>
<keyword evidence="3" id="KW-1185">Reference proteome</keyword>
<gene>
    <name evidence="2" type="ORF">Epro_0407</name>
</gene>
<keyword evidence="1" id="KW-0732">Signal</keyword>
<protein>
    <submittedName>
        <fullName evidence="2">Putative Outer membrane protein</fullName>
    </submittedName>
</protein>
<dbReference type="Gene3D" id="2.40.160.20">
    <property type="match status" value="1"/>
</dbReference>
<dbReference type="OrthoDB" id="6308600at2"/>
<name>A0A0G3WGH9_9BACT</name>
<accession>A0A0G3WGH9</accession>
<dbReference type="Proteomes" id="UP000035337">
    <property type="component" value="Chromosome"/>
</dbReference>
<organism evidence="2 3">
    <name type="scientific">Endomicrobium proavitum</name>
    <dbReference type="NCBI Taxonomy" id="1408281"/>
    <lineage>
        <taxon>Bacteria</taxon>
        <taxon>Pseudomonadati</taxon>
        <taxon>Elusimicrobiota</taxon>
        <taxon>Endomicrobiia</taxon>
        <taxon>Endomicrobiales</taxon>
        <taxon>Endomicrobiaceae</taxon>
        <taxon>Endomicrobium</taxon>
    </lineage>
</organism>
<evidence type="ECO:0000313" key="2">
    <source>
        <dbReference type="EMBL" id="AKL97786.1"/>
    </source>
</evidence>
<proteinExistence type="predicted"/>
<dbReference type="KEGG" id="epo:Epro_0407"/>
<dbReference type="EMBL" id="CP009498">
    <property type="protein sequence ID" value="AKL97786.1"/>
    <property type="molecule type" value="Genomic_DNA"/>
</dbReference>
<dbReference type="InterPro" id="IPR011250">
    <property type="entry name" value="OMP/PagP_B-barrel"/>
</dbReference>